<dbReference type="Proteomes" id="UP000639704">
    <property type="component" value="Segment"/>
</dbReference>
<proteinExistence type="predicted"/>
<name>A0A7S5R8Q0_9CAUD</name>
<keyword evidence="2" id="KW-1185">Reference proteome</keyword>
<gene>
    <name evidence="1" type="ORF">EVC01_002</name>
</gene>
<protein>
    <submittedName>
        <fullName evidence="1">Uncharacterized protein</fullName>
    </submittedName>
</protein>
<evidence type="ECO:0000313" key="1">
    <source>
        <dbReference type="EMBL" id="QIG73166.1"/>
    </source>
</evidence>
<dbReference type="EMBL" id="MN988529">
    <property type="protein sequence ID" value="QIG73166.1"/>
    <property type="molecule type" value="Genomic_DNA"/>
</dbReference>
<organism evidence="1 2">
    <name type="scientific">Rhizobium phage RHph_I38</name>
    <dbReference type="NCBI Taxonomy" id="2509734"/>
    <lineage>
        <taxon>Viruses</taxon>
        <taxon>Duplodnaviria</taxon>
        <taxon>Heunggongvirae</taxon>
        <taxon>Uroviricota</taxon>
        <taxon>Caudoviricetes</taxon>
        <taxon>Autographivirales</taxon>
        <taxon>Dunnvirinae</taxon>
        <taxon>Cuernavacavirus</taxon>
        <taxon>Cuernavacavirus RHphI38</taxon>
    </lineage>
</organism>
<reference evidence="1" key="1">
    <citation type="submission" date="2020-01" db="EMBL/GenBank/DDBJ databases">
        <title>Patterns of diversity and host range of bacteriophage communities associated with bean-nodulatin bacteria.</title>
        <authorList>
            <person name="Vann Cauwenberghe J."/>
            <person name="Santamaria R.I."/>
            <person name="Bustos P."/>
            <person name="Juarez S."/>
            <person name="Gonzalez V."/>
        </authorList>
    </citation>
    <scope>NUCLEOTIDE SEQUENCE</scope>
</reference>
<sequence length="221" mass="26302">MSTGKLTVYDFYKACAQWLRNPDDETIFTKSGGLCGNLYRYILYHHGVHMYNDSEFQKELSYADYCYYQTQQSIMYGHFEQHGLDTTFPFDSSGIYMQDMREGKSYLNEKRRAFVFAMSHDNQSAMLGMFYRWLVERLDRGEFPYNGICLTFDSFYVEQGLSLDCYYDVYVELKQQFDTVYGNSTYPFDDPLKYMDDKADNKLWCNPKRVEWVRAHAKLVQ</sequence>
<evidence type="ECO:0000313" key="2">
    <source>
        <dbReference type="Proteomes" id="UP000639704"/>
    </source>
</evidence>
<accession>A0A7S5R8Q0</accession>